<dbReference type="RefSeq" id="WP_179605144.1">
    <property type="nucleotide sequence ID" value="NZ_JACCFL010000001.1"/>
</dbReference>
<protein>
    <submittedName>
        <fullName evidence="3">Uncharacterized protein</fullName>
    </submittedName>
</protein>
<dbReference type="Proteomes" id="UP000578352">
    <property type="component" value="Unassembled WGS sequence"/>
</dbReference>
<dbReference type="InterPro" id="IPR006311">
    <property type="entry name" value="TAT_signal"/>
</dbReference>
<evidence type="ECO:0000313" key="4">
    <source>
        <dbReference type="Proteomes" id="UP000578352"/>
    </source>
</evidence>
<comment type="caution">
    <text evidence="3">The sequence shown here is derived from an EMBL/GenBank/DDBJ whole genome shotgun (WGS) entry which is preliminary data.</text>
</comment>
<reference evidence="3 4" key="1">
    <citation type="submission" date="2020-07" db="EMBL/GenBank/DDBJ databases">
        <title>Sequencing the genomes of 1000 actinobacteria strains.</title>
        <authorList>
            <person name="Klenk H.-P."/>
        </authorList>
    </citation>
    <scope>NUCLEOTIDE SEQUENCE [LARGE SCALE GENOMIC DNA]</scope>
    <source>
        <strain evidence="3 4">DSM 15165</strain>
    </source>
</reference>
<evidence type="ECO:0000313" key="3">
    <source>
        <dbReference type="EMBL" id="NYJ23195.1"/>
    </source>
</evidence>
<dbReference type="EMBL" id="JACCFL010000001">
    <property type="protein sequence ID" value="NYJ23195.1"/>
    <property type="molecule type" value="Genomic_DNA"/>
</dbReference>
<accession>A0A853CXB5</accession>
<dbReference type="AlphaFoldDB" id="A0A853CXB5"/>
<feature type="transmembrane region" description="Helical" evidence="2">
    <location>
        <begin position="29"/>
        <end position="48"/>
    </location>
</feature>
<proteinExistence type="predicted"/>
<evidence type="ECO:0000256" key="2">
    <source>
        <dbReference type="SAM" id="Phobius"/>
    </source>
</evidence>
<feature type="transmembrane region" description="Helical" evidence="2">
    <location>
        <begin position="149"/>
        <end position="174"/>
    </location>
</feature>
<gene>
    <name evidence="3" type="ORF">HNR13_001482</name>
</gene>
<keyword evidence="2" id="KW-1133">Transmembrane helix</keyword>
<dbReference type="PROSITE" id="PS51318">
    <property type="entry name" value="TAT"/>
    <property type="match status" value="1"/>
</dbReference>
<evidence type="ECO:0000256" key="1">
    <source>
        <dbReference type="SAM" id="MobiDB-lite"/>
    </source>
</evidence>
<sequence length="181" mass="18972">MRRASASSRHPRDEHQAAQSRRGVLRGGATAGALIVGLTIAPAVMAAADDPDDAGRLSLNTTVLVNDSVGAGSSGEFAIRSSLFSDRISAQAEERQKKSAERLSAVEALDFATAPSADDPYRSVRAALFESYSSDVIASSSEEHEESSVLVGVLAVVVVPVVLLAGVVTGRIWARRRRVGT</sequence>
<keyword evidence="2" id="KW-0812">Transmembrane</keyword>
<feature type="region of interest" description="Disordered" evidence="1">
    <location>
        <begin position="1"/>
        <end position="23"/>
    </location>
</feature>
<name>A0A853CXB5_9MICO</name>
<organism evidence="3 4">
    <name type="scientific">Leifsonia shinshuensis</name>
    <dbReference type="NCBI Taxonomy" id="150026"/>
    <lineage>
        <taxon>Bacteria</taxon>
        <taxon>Bacillati</taxon>
        <taxon>Actinomycetota</taxon>
        <taxon>Actinomycetes</taxon>
        <taxon>Micrococcales</taxon>
        <taxon>Microbacteriaceae</taxon>
        <taxon>Leifsonia</taxon>
    </lineage>
</organism>
<keyword evidence="2" id="KW-0472">Membrane</keyword>